<dbReference type="InterPro" id="IPR032675">
    <property type="entry name" value="LRR_dom_sf"/>
</dbReference>
<keyword evidence="3" id="KW-1185">Reference proteome</keyword>
<dbReference type="EMBL" id="JADFTS010000007">
    <property type="protein sequence ID" value="KAF9598098.1"/>
    <property type="molecule type" value="Genomic_DNA"/>
</dbReference>
<dbReference type="AlphaFoldDB" id="A0A835HH82"/>
<sequence>MANGMLEKKTEIIIKPRTDKREYRRIVLPNALQVLLISDPETDKAAASMNVSVGYYSDPEGLEGLAHFLAPETSICRGPPPYHKFSTGSDATRFQNRRFFDYRDGISRLPDEIIIMILSLITLREAARTSILFTQMEVSMERFHEFLGPVSILADNDNVMETDYSDQRIRFYLNFDFTREIDRWLQTAIVKRAAKVDVDLSEFSYLRYLYPTLDELYRVPEWVFVQETVPFLKYLSLCYCICDTPRNLSGFKSLKELRLVAVWIFDENIGHILSSCSCLERLSLINCWKLDELKIAGEPLALKHLVIAECFSLGIVEIDAVNLTTFEYYGIPVGFSFQNVPQLVNVVIFTICKNIVAGLTYALGTLSTDIPQMKSLLLHCHIELTFEMPGNKVIKVRKPSGCRPHLCLKELVFSGLAGSEVELEFAKQLVIIAEAIETVKIYYVERTYKYDTGVQARESLSFNQGLIDAATNNAARRRAAESIGMAKLKVLKEKDFKGYGLPLDCWQESEGGVLACTKEMVCWPGCIKSFDNKKKLHRVCYDDGEEEFWDLGRECFVLEVMSHEGFHLSSSEEQCIDKRKPSFKGCKKGRVPDFQLHGDESKSVNFGDGLGGSDPVKDYAELNNKVVLKISKRASKLRAGKSSKDEKAGNLSTNRELDVLLERVEEIANGGCGEKPGVVIGSCNETKCISSEVSKQSKDELQDNIFTGVTKQDNYEAPKEGNQILF</sequence>
<dbReference type="Proteomes" id="UP000631114">
    <property type="component" value="Unassembled WGS sequence"/>
</dbReference>
<dbReference type="InterPro" id="IPR053772">
    <property type="entry name" value="At1g61320/At1g61330-like"/>
</dbReference>
<proteinExistence type="predicted"/>
<feature type="domain" description="At1g61320/AtMIF1 LRR" evidence="1">
    <location>
        <begin position="178"/>
        <end position="384"/>
    </location>
</feature>
<dbReference type="Gene3D" id="3.30.830.10">
    <property type="entry name" value="Metalloenzyme, LuxS/M16 peptidase-like"/>
    <property type="match status" value="1"/>
</dbReference>
<dbReference type="Gene3D" id="3.80.10.10">
    <property type="entry name" value="Ribonuclease Inhibitor"/>
    <property type="match status" value="1"/>
</dbReference>
<dbReference type="InterPro" id="IPR011249">
    <property type="entry name" value="Metalloenz_LuxS/M16"/>
</dbReference>
<dbReference type="CDD" id="cd20404">
    <property type="entry name" value="Tudor_Agenet_AtEML-like"/>
    <property type="match status" value="1"/>
</dbReference>
<dbReference type="Pfam" id="PF23622">
    <property type="entry name" value="LRR_At1g61320_AtMIF1"/>
    <property type="match status" value="1"/>
</dbReference>
<evidence type="ECO:0000259" key="1">
    <source>
        <dbReference type="Pfam" id="PF23622"/>
    </source>
</evidence>
<reference evidence="2 3" key="1">
    <citation type="submission" date="2020-10" db="EMBL/GenBank/DDBJ databases">
        <title>The Coptis chinensis genome and diversification of protoberbering-type alkaloids.</title>
        <authorList>
            <person name="Wang B."/>
            <person name="Shu S."/>
            <person name="Song C."/>
            <person name="Liu Y."/>
        </authorList>
    </citation>
    <scope>NUCLEOTIDE SEQUENCE [LARGE SCALE GENOMIC DNA]</scope>
    <source>
        <strain evidence="2">HL-2020</strain>
        <tissue evidence="2">Leaf</tissue>
    </source>
</reference>
<dbReference type="InterPro" id="IPR055357">
    <property type="entry name" value="LRR_At1g61320_AtMIF1"/>
</dbReference>
<dbReference type="GO" id="GO:0046872">
    <property type="term" value="F:metal ion binding"/>
    <property type="evidence" value="ECO:0007669"/>
    <property type="project" value="InterPro"/>
</dbReference>
<accession>A0A835HH82</accession>
<dbReference type="SUPFAM" id="SSF63411">
    <property type="entry name" value="LuxS/MPP-like metallohydrolase"/>
    <property type="match status" value="1"/>
</dbReference>
<evidence type="ECO:0000313" key="3">
    <source>
        <dbReference type="Proteomes" id="UP000631114"/>
    </source>
</evidence>
<comment type="caution">
    <text evidence="2">The sequence shown here is derived from an EMBL/GenBank/DDBJ whole genome shotgun (WGS) entry which is preliminary data.</text>
</comment>
<organism evidence="2 3">
    <name type="scientific">Coptis chinensis</name>
    <dbReference type="NCBI Taxonomy" id="261450"/>
    <lineage>
        <taxon>Eukaryota</taxon>
        <taxon>Viridiplantae</taxon>
        <taxon>Streptophyta</taxon>
        <taxon>Embryophyta</taxon>
        <taxon>Tracheophyta</taxon>
        <taxon>Spermatophyta</taxon>
        <taxon>Magnoliopsida</taxon>
        <taxon>Ranunculales</taxon>
        <taxon>Ranunculaceae</taxon>
        <taxon>Coptidoideae</taxon>
        <taxon>Coptis</taxon>
    </lineage>
</organism>
<dbReference type="OrthoDB" id="952271at2759"/>
<dbReference type="PANTHER" id="PTHR34145">
    <property type="entry name" value="OS02G0105600 PROTEIN"/>
    <property type="match status" value="1"/>
</dbReference>
<protein>
    <recommendedName>
        <fullName evidence="1">At1g61320/AtMIF1 LRR domain-containing protein</fullName>
    </recommendedName>
</protein>
<dbReference type="PANTHER" id="PTHR34145:SF68">
    <property type="entry name" value="FBD DOMAIN-CONTAINING PROTEIN"/>
    <property type="match status" value="1"/>
</dbReference>
<gene>
    <name evidence="2" type="ORF">IFM89_024443</name>
</gene>
<dbReference type="SUPFAM" id="SSF52047">
    <property type="entry name" value="RNI-like"/>
    <property type="match status" value="1"/>
</dbReference>
<name>A0A835HH82_9MAGN</name>
<evidence type="ECO:0000313" key="2">
    <source>
        <dbReference type="EMBL" id="KAF9598098.1"/>
    </source>
</evidence>